<evidence type="ECO:0000256" key="1">
    <source>
        <dbReference type="SAM" id="MobiDB-lite"/>
    </source>
</evidence>
<dbReference type="HOGENOM" id="CLU_515802_0_0_1"/>
<evidence type="ECO:0000313" key="2">
    <source>
        <dbReference type="EMBL" id="EXF74826.1"/>
    </source>
</evidence>
<feature type="compositionally biased region" description="Polar residues" evidence="1">
    <location>
        <begin position="473"/>
        <end position="497"/>
    </location>
</feature>
<evidence type="ECO:0000313" key="3">
    <source>
        <dbReference type="Proteomes" id="UP000020467"/>
    </source>
</evidence>
<dbReference type="eggNOG" id="ENOG502T4GF">
    <property type="taxonomic scope" value="Eukaryota"/>
</dbReference>
<accession>A0A010R3L0</accession>
<protein>
    <submittedName>
        <fullName evidence="2">Uncharacterized protein</fullName>
    </submittedName>
</protein>
<sequence>MTVATARELGFEYDWNNGLLMFGDYWCMEIKRLREMLSPDHPGYDDVWDQREFEADKSYLRDKKWFVAQSKYYGLRLGDVKMKTLRSLRHDLAELCDTLSKPVAAFYEAFREMEDIQKSHVEIFDGLTTMEDQIAFDVELFARRYFAPNGTPDPTITPAPMSLRNLTSDTRSLLDCFDEIDGLECRVIDINDIEYWAILGWDQQAVEDAVRSARELLIERSDKAIADGAFDLVAREMEKHHRYILSNLTPPEIDYRVDGKEFLVKPEATPMRLEDALGNFLVQGVMVEKEYASVSPTGLELNIRPFSSPVEDDGLLVGDMRFGEFEGTAILSFSYDRMPIVQSRHVTPLSLFKNFSKGDTDEVIREALEAVKRRNHFREPRQNWRLPKSRKPNPWFPHSGARRLYFCAKGWNDAKDSVMEFKKGVLDFNPSCTRFKGVITMFENNELYKLKGFKVEDYSPTQWESEEYDDLGSWTTEGSSISGELSPSEESTTSGDSPASGDLSTSGISSAYGESSSESGESSSESGESSSESGESSSDVDMT</sequence>
<keyword evidence="3" id="KW-1185">Reference proteome</keyword>
<feature type="region of interest" description="Disordered" evidence="1">
    <location>
        <begin position="468"/>
        <end position="543"/>
    </location>
</feature>
<organism evidence="2 3">
    <name type="scientific">Colletotrichum fioriniae PJ7</name>
    <dbReference type="NCBI Taxonomy" id="1445577"/>
    <lineage>
        <taxon>Eukaryota</taxon>
        <taxon>Fungi</taxon>
        <taxon>Dikarya</taxon>
        <taxon>Ascomycota</taxon>
        <taxon>Pezizomycotina</taxon>
        <taxon>Sordariomycetes</taxon>
        <taxon>Hypocreomycetidae</taxon>
        <taxon>Glomerellales</taxon>
        <taxon>Glomerellaceae</taxon>
        <taxon>Colletotrichum</taxon>
        <taxon>Colletotrichum acutatum species complex</taxon>
    </lineage>
</organism>
<dbReference type="AlphaFoldDB" id="A0A010R3L0"/>
<comment type="caution">
    <text evidence="2">The sequence shown here is derived from an EMBL/GenBank/DDBJ whole genome shotgun (WGS) entry which is preliminary data.</text>
</comment>
<reference evidence="2 3" key="1">
    <citation type="submission" date="2014-02" db="EMBL/GenBank/DDBJ databases">
        <title>The genome sequence of Colletotrichum fioriniae PJ7.</title>
        <authorList>
            <person name="Baroncelli R."/>
            <person name="Thon M.R."/>
        </authorList>
    </citation>
    <scope>NUCLEOTIDE SEQUENCE [LARGE SCALE GENOMIC DNA]</scope>
    <source>
        <strain evidence="2 3">PJ7</strain>
    </source>
</reference>
<dbReference type="KEGG" id="cfj:CFIO01_06503"/>
<proteinExistence type="predicted"/>
<dbReference type="EMBL" id="JARH01000941">
    <property type="protein sequence ID" value="EXF74826.1"/>
    <property type="molecule type" value="Genomic_DNA"/>
</dbReference>
<dbReference type="OrthoDB" id="4841340at2759"/>
<dbReference type="STRING" id="1445577.A0A010R3L0"/>
<feature type="compositionally biased region" description="Low complexity" evidence="1">
    <location>
        <begin position="504"/>
        <end position="537"/>
    </location>
</feature>
<dbReference type="Proteomes" id="UP000020467">
    <property type="component" value="Unassembled WGS sequence"/>
</dbReference>
<gene>
    <name evidence="2" type="ORF">CFIO01_06503</name>
</gene>
<name>A0A010R3L0_9PEZI</name>